<dbReference type="InterPro" id="IPR001128">
    <property type="entry name" value="Cyt_P450"/>
</dbReference>
<feature type="compositionally biased region" description="Basic and acidic residues" evidence="3">
    <location>
        <begin position="89"/>
        <end position="99"/>
    </location>
</feature>
<dbReference type="SUPFAM" id="SSF48264">
    <property type="entry name" value="Cytochrome P450"/>
    <property type="match status" value="1"/>
</dbReference>
<keyword evidence="2" id="KW-0503">Monooxygenase</keyword>
<dbReference type="Pfam" id="PF00067">
    <property type="entry name" value="p450"/>
    <property type="match status" value="1"/>
</dbReference>
<dbReference type="OrthoDB" id="502624at2"/>
<dbReference type="PANTHER" id="PTHR46696">
    <property type="entry name" value="P450, PUTATIVE (EUROFUNG)-RELATED"/>
    <property type="match status" value="1"/>
</dbReference>
<comment type="caution">
    <text evidence="4">The sequence shown here is derived from an EMBL/GenBank/DDBJ whole genome shotgun (WGS) entry which is preliminary data.</text>
</comment>
<dbReference type="PANTHER" id="PTHR46696:SF1">
    <property type="entry name" value="CYTOCHROME P450 YJIB-RELATED"/>
    <property type="match status" value="1"/>
</dbReference>
<dbReference type="PRINTS" id="PR00359">
    <property type="entry name" value="BP450"/>
</dbReference>
<dbReference type="InterPro" id="IPR017972">
    <property type="entry name" value="Cyt_P450_CS"/>
</dbReference>
<keyword evidence="2" id="KW-0479">Metal-binding</keyword>
<dbReference type="Gene3D" id="1.10.630.10">
    <property type="entry name" value="Cytochrome P450"/>
    <property type="match status" value="1"/>
</dbReference>
<keyword evidence="2" id="KW-0560">Oxidoreductase</keyword>
<dbReference type="PROSITE" id="PS00086">
    <property type="entry name" value="CYTOCHROME_P450"/>
    <property type="match status" value="1"/>
</dbReference>
<keyword evidence="2" id="KW-0349">Heme</keyword>
<dbReference type="InterPro" id="IPR036396">
    <property type="entry name" value="Cyt_P450_sf"/>
</dbReference>
<dbReference type="GO" id="GO:0005506">
    <property type="term" value="F:iron ion binding"/>
    <property type="evidence" value="ECO:0007669"/>
    <property type="project" value="InterPro"/>
</dbReference>
<reference evidence="4 5" key="1">
    <citation type="submission" date="2018-03" db="EMBL/GenBank/DDBJ databases">
        <title>Genomic Encyclopedia of Archaeal and Bacterial Type Strains, Phase II (KMG-II): from individual species to whole genera.</title>
        <authorList>
            <person name="Goeker M."/>
        </authorList>
    </citation>
    <scope>NUCLEOTIDE SEQUENCE [LARGE SCALE GENOMIC DNA]</scope>
    <source>
        <strain evidence="4 5">DSM 44720</strain>
    </source>
</reference>
<keyword evidence="5" id="KW-1185">Reference proteome</keyword>
<dbReference type="InterPro" id="IPR002397">
    <property type="entry name" value="Cyt_P450_B"/>
</dbReference>
<dbReference type="GO" id="GO:0016705">
    <property type="term" value="F:oxidoreductase activity, acting on paired donors, with incorporation or reduction of molecular oxygen"/>
    <property type="evidence" value="ECO:0007669"/>
    <property type="project" value="InterPro"/>
</dbReference>
<feature type="region of interest" description="Disordered" evidence="3">
    <location>
        <begin position="1"/>
        <end position="22"/>
    </location>
</feature>
<proteinExistence type="inferred from homology"/>
<accession>A0A2T0SZH9</accession>
<dbReference type="GO" id="GO:0020037">
    <property type="term" value="F:heme binding"/>
    <property type="evidence" value="ECO:0007669"/>
    <property type="project" value="InterPro"/>
</dbReference>
<comment type="similarity">
    <text evidence="1 2">Belongs to the cytochrome P450 family.</text>
</comment>
<dbReference type="GO" id="GO:0004497">
    <property type="term" value="F:monooxygenase activity"/>
    <property type="evidence" value="ECO:0007669"/>
    <property type="project" value="UniProtKB-KW"/>
</dbReference>
<dbReference type="RefSeq" id="WP_106190124.1">
    <property type="nucleotide sequence ID" value="NZ_PVTF01000008.1"/>
</dbReference>
<evidence type="ECO:0008006" key="6">
    <source>
        <dbReference type="Google" id="ProtNLM"/>
    </source>
</evidence>
<dbReference type="Proteomes" id="UP000239494">
    <property type="component" value="Unassembled WGS sequence"/>
</dbReference>
<gene>
    <name evidence="4" type="ORF">CLV43_108204</name>
</gene>
<evidence type="ECO:0000256" key="1">
    <source>
        <dbReference type="ARBA" id="ARBA00010617"/>
    </source>
</evidence>
<dbReference type="AlphaFoldDB" id="A0A2T0SZH9"/>
<organism evidence="4 5">
    <name type="scientific">Umezawaea tangerina</name>
    <dbReference type="NCBI Taxonomy" id="84725"/>
    <lineage>
        <taxon>Bacteria</taxon>
        <taxon>Bacillati</taxon>
        <taxon>Actinomycetota</taxon>
        <taxon>Actinomycetes</taxon>
        <taxon>Pseudonocardiales</taxon>
        <taxon>Pseudonocardiaceae</taxon>
        <taxon>Umezawaea</taxon>
    </lineage>
</organism>
<name>A0A2T0SZH9_9PSEU</name>
<keyword evidence="2" id="KW-0408">Iron</keyword>
<sequence>MTTTPDTAASTPPPTADWVDPLAMQRDPYDTYDRLRDLAPVVHVPALNRYLVTTSDACRAIESDQETYSARAGGAAATMVRALGGTPMLRRDDPDHATERGPVNPPLRPKRVREAWAPLFERNAETCLAALLEKGPDEADLDHDFAAPLAAYNLVDMLGLPMADPQDVRRWSHTFIEGIGNIQDDPDIWVRCDAAQREVDAVLDDLLPRLRAKPDGSITSALANAGLTDDQVRANVKLTISGGLNEPQHMTTTIVRALGDHPEQRELALSDPARWPAVFDEALRWCSPVGMYPRETTRPAVLEGFRLPAGAALGVVVAAANRDPSAFPRPADFDITRPRQPHLGFGSGVHRCAGHWAARIAVGEIAVPLLHQRIPTLRTDALRAGNWSGWVFRGLTDLPVTW</sequence>
<evidence type="ECO:0000313" key="4">
    <source>
        <dbReference type="EMBL" id="PRY38804.1"/>
    </source>
</evidence>
<evidence type="ECO:0000313" key="5">
    <source>
        <dbReference type="Proteomes" id="UP000239494"/>
    </source>
</evidence>
<feature type="compositionally biased region" description="Low complexity" evidence="3">
    <location>
        <begin position="1"/>
        <end position="10"/>
    </location>
</feature>
<dbReference type="EMBL" id="PVTF01000008">
    <property type="protein sequence ID" value="PRY38804.1"/>
    <property type="molecule type" value="Genomic_DNA"/>
</dbReference>
<protein>
    <recommendedName>
        <fullName evidence="6">Cytochrome P450</fullName>
    </recommendedName>
</protein>
<feature type="region of interest" description="Disordered" evidence="3">
    <location>
        <begin position="85"/>
        <end position="107"/>
    </location>
</feature>
<evidence type="ECO:0000256" key="2">
    <source>
        <dbReference type="RuleBase" id="RU000461"/>
    </source>
</evidence>
<evidence type="ECO:0000256" key="3">
    <source>
        <dbReference type="SAM" id="MobiDB-lite"/>
    </source>
</evidence>